<evidence type="ECO:0000313" key="6">
    <source>
        <dbReference type="Proteomes" id="UP000628463"/>
    </source>
</evidence>
<evidence type="ECO:0000259" key="4">
    <source>
        <dbReference type="PROSITE" id="PS50937"/>
    </source>
</evidence>
<feature type="domain" description="HTH merR-type" evidence="4">
    <location>
        <begin position="1"/>
        <end position="71"/>
    </location>
</feature>
<keyword evidence="6" id="KW-1185">Reference proteome</keyword>
<dbReference type="PANTHER" id="PTHR30204:SF94">
    <property type="entry name" value="HEAVY METAL-DEPENDENT TRANSCRIPTIONAL REGULATOR HI_0293-RELATED"/>
    <property type="match status" value="1"/>
</dbReference>
<accession>A0ABR7G323</accession>
<evidence type="ECO:0000256" key="2">
    <source>
        <dbReference type="ARBA" id="ARBA00023125"/>
    </source>
</evidence>
<dbReference type="CDD" id="cd00592">
    <property type="entry name" value="HTH_MerR-like"/>
    <property type="match status" value="1"/>
</dbReference>
<dbReference type="InterPro" id="IPR000551">
    <property type="entry name" value="MerR-type_HTH_dom"/>
</dbReference>
<gene>
    <name evidence="5" type="ORF">H8S01_09205</name>
</gene>
<dbReference type="Gene3D" id="1.10.1660.10">
    <property type="match status" value="1"/>
</dbReference>
<dbReference type="PROSITE" id="PS50937">
    <property type="entry name" value="HTH_MERR_2"/>
    <property type="match status" value="1"/>
</dbReference>
<sequence length="278" mass="32512">MRYKISELAKLLGVSTNTVRRYEDMGYISAVRDENSGYRYYNDDDIFSVMNAKMHVKYGFSHEQISQMQSFSLEETIDAYKKRMDEMDKQIAYMTYLRHRLKDDYLLMNKAATYSDIYEKMSLTMYTVIYKDGEKLLQEPERLQKLGEFIYNSPEVLHTYIIPKESVDNGNFRVCCGWSVKEEHMDKYGMTENSYTQIYKGKPSVMGISEVPADIGRLANENPEYLKELMIGKHLDYMKEHNLYLNGDIIGIVITKVRDSGKNVIYMLMSLPFGKNDV</sequence>
<dbReference type="Proteomes" id="UP000628463">
    <property type="component" value="Unassembled WGS sequence"/>
</dbReference>
<comment type="caution">
    <text evidence="5">The sequence shown here is derived from an EMBL/GenBank/DDBJ whole genome shotgun (WGS) entry which is preliminary data.</text>
</comment>
<name>A0ABR7G323_9FIRM</name>
<dbReference type="PANTHER" id="PTHR30204">
    <property type="entry name" value="REDOX-CYCLING DRUG-SENSING TRANSCRIPTIONAL ACTIVATOR SOXR"/>
    <property type="match status" value="1"/>
</dbReference>
<dbReference type="EMBL" id="JACOPD010000006">
    <property type="protein sequence ID" value="MBC5681136.1"/>
    <property type="molecule type" value="Genomic_DNA"/>
</dbReference>
<keyword evidence="1" id="KW-0805">Transcription regulation</keyword>
<keyword evidence="3" id="KW-0804">Transcription</keyword>
<dbReference type="SMART" id="SM00422">
    <property type="entry name" value="HTH_MERR"/>
    <property type="match status" value="1"/>
</dbReference>
<dbReference type="SUPFAM" id="SSF46955">
    <property type="entry name" value="Putative DNA-binding domain"/>
    <property type="match status" value="1"/>
</dbReference>
<evidence type="ECO:0000256" key="1">
    <source>
        <dbReference type="ARBA" id="ARBA00023015"/>
    </source>
</evidence>
<proteinExistence type="predicted"/>
<dbReference type="InterPro" id="IPR009061">
    <property type="entry name" value="DNA-bd_dom_put_sf"/>
</dbReference>
<dbReference type="InterPro" id="IPR047057">
    <property type="entry name" value="MerR_fam"/>
</dbReference>
<evidence type="ECO:0000256" key="3">
    <source>
        <dbReference type="ARBA" id="ARBA00023163"/>
    </source>
</evidence>
<protein>
    <submittedName>
        <fullName evidence="5">MerR family transcriptional regulator</fullName>
    </submittedName>
</protein>
<keyword evidence="2" id="KW-0238">DNA-binding</keyword>
<organism evidence="5 6">
    <name type="scientific">Lachnospira hominis</name>
    <name type="common">ex Liu et al. 2021</name>
    <dbReference type="NCBI Taxonomy" id="2763051"/>
    <lineage>
        <taxon>Bacteria</taxon>
        <taxon>Bacillati</taxon>
        <taxon>Bacillota</taxon>
        <taxon>Clostridia</taxon>
        <taxon>Lachnospirales</taxon>
        <taxon>Lachnospiraceae</taxon>
        <taxon>Lachnospira</taxon>
    </lineage>
</organism>
<reference evidence="5 6" key="1">
    <citation type="submission" date="2020-08" db="EMBL/GenBank/DDBJ databases">
        <title>Genome public.</title>
        <authorList>
            <person name="Liu C."/>
            <person name="Sun Q."/>
        </authorList>
    </citation>
    <scope>NUCLEOTIDE SEQUENCE [LARGE SCALE GENOMIC DNA]</scope>
    <source>
        <strain evidence="5 6">NSJ-43</strain>
    </source>
</reference>
<dbReference type="RefSeq" id="WP_186836995.1">
    <property type="nucleotide sequence ID" value="NZ_JACOPD010000006.1"/>
</dbReference>
<dbReference type="Pfam" id="PF00376">
    <property type="entry name" value="MerR"/>
    <property type="match status" value="1"/>
</dbReference>
<evidence type="ECO:0000313" key="5">
    <source>
        <dbReference type="EMBL" id="MBC5681136.1"/>
    </source>
</evidence>